<dbReference type="Gene3D" id="3.30.420.10">
    <property type="entry name" value="Ribonuclease H-like superfamily/Ribonuclease H"/>
    <property type="match status" value="1"/>
</dbReference>
<reference evidence="1" key="1">
    <citation type="journal article" date="2016" name="Nat. Genet.">
        <title>A high-quality carrot genome assembly provides new insights into carotenoid accumulation and asterid genome evolution.</title>
        <authorList>
            <person name="Iorizzo M."/>
            <person name="Ellison S."/>
            <person name="Senalik D."/>
            <person name="Zeng P."/>
            <person name="Satapoomin P."/>
            <person name="Huang J."/>
            <person name="Bowman M."/>
            <person name="Iovene M."/>
            <person name="Sanseverino W."/>
            <person name="Cavagnaro P."/>
            <person name="Yildiz M."/>
            <person name="Macko-Podgorni A."/>
            <person name="Moranska E."/>
            <person name="Grzebelus E."/>
            <person name="Grzebelus D."/>
            <person name="Ashrafi H."/>
            <person name="Zheng Z."/>
            <person name="Cheng S."/>
            <person name="Spooner D."/>
            <person name="Van Deynze A."/>
            <person name="Simon P."/>
        </authorList>
    </citation>
    <scope>NUCLEOTIDE SEQUENCE</scope>
    <source>
        <tissue evidence="1">Leaf</tissue>
    </source>
</reference>
<name>A0A175YC10_DAUCS</name>
<dbReference type="InterPro" id="IPR002156">
    <property type="entry name" value="RNaseH_domain"/>
</dbReference>
<dbReference type="PANTHER" id="PTHR47723:SF19">
    <property type="entry name" value="POLYNUCLEOTIDYL TRANSFERASE, RIBONUCLEASE H-LIKE SUPERFAMILY PROTEIN"/>
    <property type="match status" value="1"/>
</dbReference>
<sequence>MMGLLVPLAAELWSIFYGLKVAWKIGNLLSVIIESDCKRAIDEVNNIDSDFALADFVMMINNIMSEDWDTCVVIHVPKDCNEVATTLATSELTDADGGLRDIHDAPVFLSSMFAVEMA</sequence>
<dbReference type="Pfam" id="PF13456">
    <property type="entry name" value="RVT_3"/>
    <property type="match status" value="1"/>
</dbReference>
<proteinExistence type="predicted"/>
<dbReference type="InterPro" id="IPR012337">
    <property type="entry name" value="RNaseH-like_sf"/>
</dbReference>
<dbReference type="InterPro" id="IPR036397">
    <property type="entry name" value="RNaseH_sf"/>
</dbReference>
<dbReference type="GO" id="GO:0004523">
    <property type="term" value="F:RNA-DNA hybrid ribonuclease activity"/>
    <property type="evidence" value="ECO:0007669"/>
    <property type="project" value="InterPro"/>
</dbReference>
<dbReference type="Gramene" id="KZM81055">
    <property type="protein sequence ID" value="KZM81055"/>
    <property type="gene ID" value="DCAR_031363"/>
</dbReference>
<keyword evidence="2" id="KW-1185">Reference proteome</keyword>
<evidence type="ECO:0000313" key="1">
    <source>
        <dbReference type="EMBL" id="WOH14836.1"/>
    </source>
</evidence>
<dbReference type="Proteomes" id="UP000077755">
    <property type="component" value="Chromosome 9"/>
</dbReference>
<dbReference type="CDD" id="cd06222">
    <property type="entry name" value="RNase_H_like"/>
    <property type="match status" value="1"/>
</dbReference>
<dbReference type="AlphaFoldDB" id="A0A175YC10"/>
<organism evidence="1 2">
    <name type="scientific">Daucus carota subsp. sativus</name>
    <name type="common">Carrot</name>
    <dbReference type="NCBI Taxonomy" id="79200"/>
    <lineage>
        <taxon>Eukaryota</taxon>
        <taxon>Viridiplantae</taxon>
        <taxon>Streptophyta</taxon>
        <taxon>Embryophyta</taxon>
        <taxon>Tracheophyta</taxon>
        <taxon>Spermatophyta</taxon>
        <taxon>Magnoliopsida</taxon>
        <taxon>eudicotyledons</taxon>
        <taxon>Gunneridae</taxon>
        <taxon>Pentapetalae</taxon>
        <taxon>asterids</taxon>
        <taxon>campanulids</taxon>
        <taxon>Apiales</taxon>
        <taxon>Apiaceae</taxon>
        <taxon>Apioideae</taxon>
        <taxon>Scandiceae</taxon>
        <taxon>Daucinae</taxon>
        <taxon>Daucus</taxon>
        <taxon>Daucus sect. Daucus</taxon>
    </lineage>
</organism>
<dbReference type="InterPro" id="IPR044730">
    <property type="entry name" value="RNase_H-like_dom_plant"/>
</dbReference>
<dbReference type="PANTHER" id="PTHR47723">
    <property type="entry name" value="OS05G0353850 PROTEIN"/>
    <property type="match status" value="1"/>
</dbReference>
<dbReference type="InterPro" id="IPR053151">
    <property type="entry name" value="RNase_H-like"/>
</dbReference>
<evidence type="ECO:0000313" key="2">
    <source>
        <dbReference type="Proteomes" id="UP000077755"/>
    </source>
</evidence>
<protein>
    <submittedName>
        <fullName evidence="1">Uncharacterized protein</fullName>
    </submittedName>
</protein>
<accession>A0A175YC10</accession>
<dbReference type="SUPFAM" id="SSF53098">
    <property type="entry name" value="Ribonuclease H-like"/>
    <property type="match status" value="1"/>
</dbReference>
<gene>
    <name evidence="1" type="ORF">DCAR_0934361</name>
</gene>
<dbReference type="EMBL" id="CP093351">
    <property type="protein sequence ID" value="WOH14836.1"/>
    <property type="molecule type" value="Genomic_DNA"/>
</dbReference>
<reference evidence="1" key="2">
    <citation type="submission" date="2022-03" db="EMBL/GenBank/DDBJ databases">
        <title>Draft title - Genomic analysis of global carrot germplasm unveils the trajectory of domestication and the origin of high carotenoid orange carrot.</title>
        <authorList>
            <person name="Iorizzo M."/>
            <person name="Ellison S."/>
            <person name="Senalik D."/>
            <person name="Macko-Podgorni A."/>
            <person name="Grzebelus D."/>
            <person name="Bostan H."/>
            <person name="Rolling W."/>
            <person name="Curaba J."/>
            <person name="Simon P."/>
        </authorList>
    </citation>
    <scope>NUCLEOTIDE SEQUENCE</scope>
    <source>
        <tissue evidence="1">Leaf</tissue>
    </source>
</reference>
<dbReference type="GO" id="GO:0003676">
    <property type="term" value="F:nucleic acid binding"/>
    <property type="evidence" value="ECO:0007669"/>
    <property type="project" value="InterPro"/>
</dbReference>